<keyword evidence="2" id="KW-1185">Reference proteome</keyword>
<name>A0ACB8VBV6_9TELE</name>
<evidence type="ECO:0000313" key="2">
    <source>
        <dbReference type="Proteomes" id="UP000831701"/>
    </source>
</evidence>
<gene>
    <name evidence="1" type="ORF">L3Q82_005338</name>
</gene>
<reference evidence="1" key="1">
    <citation type="submission" date="2022-04" db="EMBL/GenBank/DDBJ databases">
        <title>Jade perch genome.</title>
        <authorList>
            <person name="Chao B."/>
        </authorList>
    </citation>
    <scope>NUCLEOTIDE SEQUENCE</scope>
    <source>
        <strain evidence="1">CB-2022</strain>
    </source>
</reference>
<sequence length="144" mass="16605">MVLKMRGVQCLCLWTLLITQTRFVCSDIQFLERHEGESVVLPCVFEQRDLSPFGFYLRRNWLHPGDMLFKYTSNEFSVHDDNDKNRTSVSGDPKSHSLNVTISQLRASDTDRYHCDFVVEKPASEDVRLPGKTEFFLLVTGGEL</sequence>
<dbReference type="EMBL" id="CM041553">
    <property type="protein sequence ID" value="KAI3352372.1"/>
    <property type="molecule type" value="Genomic_DNA"/>
</dbReference>
<dbReference type="Proteomes" id="UP000831701">
    <property type="component" value="Chromosome 23"/>
</dbReference>
<organism evidence="1 2">
    <name type="scientific">Scortum barcoo</name>
    <name type="common">barcoo grunter</name>
    <dbReference type="NCBI Taxonomy" id="214431"/>
    <lineage>
        <taxon>Eukaryota</taxon>
        <taxon>Metazoa</taxon>
        <taxon>Chordata</taxon>
        <taxon>Craniata</taxon>
        <taxon>Vertebrata</taxon>
        <taxon>Euteleostomi</taxon>
        <taxon>Actinopterygii</taxon>
        <taxon>Neopterygii</taxon>
        <taxon>Teleostei</taxon>
        <taxon>Neoteleostei</taxon>
        <taxon>Acanthomorphata</taxon>
        <taxon>Eupercaria</taxon>
        <taxon>Centrarchiformes</taxon>
        <taxon>Terapontoidei</taxon>
        <taxon>Terapontidae</taxon>
        <taxon>Scortum</taxon>
    </lineage>
</organism>
<protein>
    <submittedName>
        <fullName evidence="1">Uncharacterized protein</fullName>
    </submittedName>
</protein>
<evidence type="ECO:0000313" key="1">
    <source>
        <dbReference type="EMBL" id="KAI3352372.1"/>
    </source>
</evidence>
<comment type="caution">
    <text evidence="1">The sequence shown here is derived from an EMBL/GenBank/DDBJ whole genome shotgun (WGS) entry which is preliminary data.</text>
</comment>
<accession>A0ACB8VBV6</accession>
<proteinExistence type="predicted"/>